<dbReference type="PATRIC" id="fig|1107881.3.peg.2482"/>
<evidence type="ECO:0000313" key="1">
    <source>
        <dbReference type="EMBL" id="EHK77695.1"/>
    </source>
</evidence>
<dbReference type="RefSeq" id="WP_004435117.1">
    <property type="nucleotide sequence ID" value="NZ_AGVV01000019.1"/>
</dbReference>
<dbReference type="Proteomes" id="UP000004038">
    <property type="component" value="Unassembled WGS sequence"/>
</dbReference>
<accession>H0FZ15</accession>
<evidence type="ECO:0000313" key="2">
    <source>
        <dbReference type="Proteomes" id="UP000004038"/>
    </source>
</evidence>
<reference evidence="1 2" key="1">
    <citation type="journal article" date="2012" name="J. Bacteriol.">
        <title>Draft Genome Sequence of Sinorhizobium meliloti CCNWSX0020, a Nitrogen-Fixing Symbiont with Copper Tolerance Capability Isolated from Lead-Zinc Mine Tailings.</title>
        <authorList>
            <person name="Li Z."/>
            <person name="Ma Z."/>
            <person name="Hao X."/>
            <person name="Wei G."/>
        </authorList>
    </citation>
    <scope>NUCLEOTIDE SEQUENCE [LARGE SCALE GENOMIC DNA]</scope>
    <source>
        <strain evidence="1 2">CCNWSX0020</strain>
    </source>
</reference>
<organism evidence="1 2">
    <name type="scientific">Sinorhizobium meliloti CCNWSX0020</name>
    <dbReference type="NCBI Taxonomy" id="1107881"/>
    <lineage>
        <taxon>Bacteria</taxon>
        <taxon>Pseudomonadati</taxon>
        <taxon>Pseudomonadota</taxon>
        <taxon>Alphaproteobacteria</taxon>
        <taxon>Hyphomicrobiales</taxon>
        <taxon>Rhizobiaceae</taxon>
        <taxon>Sinorhizobium/Ensifer group</taxon>
        <taxon>Sinorhizobium</taxon>
    </lineage>
</organism>
<proteinExistence type="predicted"/>
<name>H0FZ15_RHIML</name>
<dbReference type="Pfam" id="PF20911">
    <property type="entry name" value="GP7"/>
    <property type="match status" value="1"/>
</dbReference>
<evidence type="ECO:0008006" key="3">
    <source>
        <dbReference type="Google" id="ProtNLM"/>
    </source>
</evidence>
<dbReference type="EMBL" id="AGVV01000019">
    <property type="protein sequence ID" value="EHK77695.1"/>
    <property type="molecule type" value="Genomic_DNA"/>
</dbReference>
<sequence length="313" mass="33798">MPEVMTLPEYAKGLEKTSIERPLIETFAKESDILEVLPFEGFTGAAFEGYRETDIGTAAFRAINEGAGSSKGKIAPFQETSFPIDTILKVDKAILLRHGDGRRAKEEAMQMKAQSKLFTNAFLSGDNVSNPKEPNGLKARCTAANGRLLHNSVASGGAPLSLYELDKAIMNTRNANHIIASLDLLPRFIQAARDTSIAGFVIQSWDEVGTPKMTYAGKRILFGYQKGRDGVILPFTEVAQGGGAAVTTSLFVVDLSADGLHGIQLKNIEVKDMGLLDDAVNYGTNVSWDVGLVDESDYCVTRLTSITNAAFVK</sequence>
<dbReference type="AlphaFoldDB" id="H0FZ15"/>
<gene>
    <name evidence="1" type="ORF">SM0020_12245</name>
</gene>
<dbReference type="NCBIfam" id="NF045672">
    <property type="entry name" value="MCP_gp7_epsi_15"/>
    <property type="match status" value="1"/>
</dbReference>
<protein>
    <recommendedName>
        <fullName evidence="3">Major capsid protein</fullName>
    </recommendedName>
</protein>
<dbReference type="InterPro" id="IPR048813">
    <property type="entry name" value="GP7-like"/>
</dbReference>